<dbReference type="AlphaFoldDB" id="A0A4C1ZEY6"/>
<reference evidence="1 2" key="1">
    <citation type="journal article" date="2019" name="Commun. Biol.">
        <title>The bagworm genome reveals a unique fibroin gene that provides high tensile strength.</title>
        <authorList>
            <person name="Kono N."/>
            <person name="Nakamura H."/>
            <person name="Ohtoshi R."/>
            <person name="Tomita M."/>
            <person name="Numata K."/>
            <person name="Arakawa K."/>
        </authorList>
    </citation>
    <scope>NUCLEOTIDE SEQUENCE [LARGE SCALE GENOMIC DNA]</scope>
</reference>
<evidence type="ECO:0000313" key="1">
    <source>
        <dbReference type="EMBL" id="GBP85479.1"/>
    </source>
</evidence>
<dbReference type="EMBL" id="BGZK01001739">
    <property type="protein sequence ID" value="GBP85479.1"/>
    <property type="molecule type" value="Genomic_DNA"/>
</dbReference>
<proteinExistence type="predicted"/>
<gene>
    <name evidence="1" type="ORF">EVAR_89623_1</name>
</gene>
<name>A0A4C1ZEY6_EUMVA</name>
<sequence>MESDAVRIYFRAMFVSQCGRGLTGLVSNVTPPPTSLASVSSGGGRSASFISYVTRNINEPKNQRRDSPRRVHAGVAEPRAAKSYRTLCPPYLL</sequence>
<comment type="caution">
    <text evidence="1">The sequence shown here is derived from an EMBL/GenBank/DDBJ whole genome shotgun (WGS) entry which is preliminary data.</text>
</comment>
<protein>
    <submittedName>
        <fullName evidence="1">Uncharacterized protein</fullName>
    </submittedName>
</protein>
<accession>A0A4C1ZEY6</accession>
<keyword evidence="2" id="KW-1185">Reference proteome</keyword>
<evidence type="ECO:0000313" key="2">
    <source>
        <dbReference type="Proteomes" id="UP000299102"/>
    </source>
</evidence>
<organism evidence="1 2">
    <name type="scientific">Eumeta variegata</name>
    <name type="common">Bagworm moth</name>
    <name type="synonym">Eumeta japonica</name>
    <dbReference type="NCBI Taxonomy" id="151549"/>
    <lineage>
        <taxon>Eukaryota</taxon>
        <taxon>Metazoa</taxon>
        <taxon>Ecdysozoa</taxon>
        <taxon>Arthropoda</taxon>
        <taxon>Hexapoda</taxon>
        <taxon>Insecta</taxon>
        <taxon>Pterygota</taxon>
        <taxon>Neoptera</taxon>
        <taxon>Endopterygota</taxon>
        <taxon>Lepidoptera</taxon>
        <taxon>Glossata</taxon>
        <taxon>Ditrysia</taxon>
        <taxon>Tineoidea</taxon>
        <taxon>Psychidae</taxon>
        <taxon>Oiketicinae</taxon>
        <taxon>Eumeta</taxon>
    </lineage>
</organism>
<dbReference type="Proteomes" id="UP000299102">
    <property type="component" value="Unassembled WGS sequence"/>
</dbReference>